<gene>
    <name evidence="2" type="ORF">RchiOBHm_Chr6g0266951</name>
</gene>
<dbReference type="Proteomes" id="UP000238479">
    <property type="component" value="Chromosome 6"/>
</dbReference>
<keyword evidence="3" id="KW-1185">Reference proteome</keyword>
<organism evidence="2 3">
    <name type="scientific">Rosa chinensis</name>
    <name type="common">China rose</name>
    <dbReference type="NCBI Taxonomy" id="74649"/>
    <lineage>
        <taxon>Eukaryota</taxon>
        <taxon>Viridiplantae</taxon>
        <taxon>Streptophyta</taxon>
        <taxon>Embryophyta</taxon>
        <taxon>Tracheophyta</taxon>
        <taxon>Spermatophyta</taxon>
        <taxon>Magnoliopsida</taxon>
        <taxon>eudicotyledons</taxon>
        <taxon>Gunneridae</taxon>
        <taxon>Pentapetalae</taxon>
        <taxon>rosids</taxon>
        <taxon>fabids</taxon>
        <taxon>Rosales</taxon>
        <taxon>Rosaceae</taxon>
        <taxon>Rosoideae</taxon>
        <taxon>Rosoideae incertae sedis</taxon>
        <taxon>Rosa</taxon>
    </lineage>
</organism>
<proteinExistence type="predicted"/>
<evidence type="ECO:0000313" key="3">
    <source>
        <dbReference type="Proteomes" id="UP000238479"/>
    </source>
</evidence>
<name>A0A2P6PPS8_ROSCH</name>
<keyword evidence="1" id="KW-0472">Membrane</keyword>
<dbReference type="AlphaFoldDB" id="A0A2P6PPS8"/>
<protein>
    <submittedName>
        <fullName evidence="2">Uncharacterized protein</fullName>
    </submittedName>
</protein>
<accession>A0A2P6PPS8</accession>
<dbReference type="EMBL" id="PDCK01000044">
    <property type="protein sequence ID" value="PRQ23943.1"/>
    <property type="molecule type" value="Genomic_DNA"/>
</dbReference>
<dbReference type="Gramene" id="PRQ23943">
    <property type="protein sequence ID" value="PRQ23943"/>
    <property type="gene ID" value="RchiOBHm_Chr6g0266951"/>
</dbReference>
<keyword evidence="1" id="KW-1133">Transmembrane helix</keyword>
<sequence>MDGNYASSSLRRHTLTPPPDSLIQKPHFPFFFLYHAQIPFFLFSQQNTSKPPIIPILHFSLLLTKIQLTSPRFTHPHQDFFSSPRSTLPHQDSYFLTKIHLTKIPSSHQFHKIQRGSTSSIRGLITTWVKGRNYNSNACYVCFLAFVTCLGCSPSFIPFPLSFE</sequence>
<evidence type="ECO:0000256" key="1">
    <source>
        <dbReference type="SAM" id="Phobius"/>
    </source>
</evidence>
<feature type="transmembrane region" description="Helical" evidence="1">
    <location>
        <begin position="138"/>
        <end position="157"/>
    </location>
</feature>
<keyword evidence="1" id="KW-0812">Transmembrane</keyword>
<comment type="caution">
    <text evidence="2">The sequence shown here is derived from an EMBL/GenBank/DDBJ whole genome shotgun (WGS) entry which is preliminary data.</text>
</comment>
<evidence type="ECO:0000313" key="2">
    <source>
        <dbReference type="EMBL" id="PRQ23943.1"/>
    </source>
</evidence>
<reference evidence="2 3" key="1">
    <citation type="journal article" date="2018" name="Nat. Genet.">
        <title>The Rosa genome provides new insights in the design of modern roses.</title>
        <authorList>
            <person name="Bendahmane M."/>
        </authorList>
    </citation>
    <scope>NUCLEOTIDE SEQUENCE [LARGE SCALE GENOMIC DNA]</scope>
    <source>
        <strain evidence="3">cv. Old Blush</strain>
    </source>
</reference>